<evidence type="ECO:0000313" key="4">
    <source>
        <dbReference type="Proteomes" id="UP000650424"/>
    </source>
</evidence>
<keyword evidence="4" id="KW-1185">Reference proteome</keyword>
<keyword evidence="1" id="KW-0732">Signal</keyword>
<proteinExistence type="predicted"/>
<protein>
    <submittedName>
        <fullName evidence="3">Polysaccharide deacetylase family protein</fullName>
    </submittedName>
</protein>
<accession>A0ABR6ZK13</accession>
<gene>
    <name evidence="3" type="ORF">H8L32_00320</name>
</gene>
<dbReference type="CDD" id="cd10967">
    <property type="entry name" value="CE4_GLA_like_6s"/>
    <property type="match status" value="1"/>
</dbReference>
<dbReference type="RefSeq" id="WP_186945183.1">
    <property type="nucleotide sequence ID" value="NZ_JACOGF010000001.1"/>
</dbReference>
<dbReference type="PANTHER" id="PTHR34216">
    <property type="match status" value="1"/>
</dbReference>
<feature type="domain" description="NodB homology" evidence="2">
    <location>
        <begin position="25"/>
        <end position="137"/>
    </location>
</feature>
<name>A0ABR6ZK13_9BURK</name>
<organism evidence="3 4">
    <name type="scientific">Undibacterium hunanense</name>
    <dbReference type="NCBI Taxonomy" id="2762292"/>
    <lineage>
        <taxon>Bacteria</taxon>
        <taxon>Pseudomonadati</taxon>
        <taxon>Pseudomonadota</taxon>
        <taxon>Betaproteobacteria</taxon>
        <taxon>Burkholderiales</taxon>
        <taxon>Oxalobacteraceae</taxon>
        <taxon>Undibacterium</taxon>
    </lineage>
</organism>
<dbReference type="EMBL" id="JACOGF010000001">
    <property type="protein sequence ID" value="MBC3915914.1"/>
    <property type="molecule type" value="Genomic_DNA"/>
</dbReference>
<dbReference type="InterPro" id="IPR051398">
    <property type="entry name" value="Polysacch_Deacetylase"/>
</dbReference>
<dbReference type="PANTHER" id="PTHR34216:SF11">
    <property type="entry name" value="CHITOOLIGOSACCHARIDE DEACETYLASE"/>
    <property type="match status" value="1"/>
</dbReference>
<dbReference type="SUPFAM" id="SSF88713">
    <property type="entry name" value="Glycoside hydrolase/deacetylase"/>
    <property type="match status" value="1"/>
</dbReference>
<evidence type="ECO:0000256" key="1">
    <source>
        <dbReference type="ARBA" id="ARBA00022729"/>
    </source>
</evidence>
<reference evidence="3 4" key="1">
    <citation type="submission" date="2020-08" db="EMBL/GenBank/DDBJ databases">
        <title>Novel species isolated from subtropical streams in China.</title>
        <authorList>
            <person name="Lu H."/>
        </authorList>
    </citation>
    <scope>NUCLEOTIDE SEQUENCE [LARGE SCALE GENOMIC DNA]</scope>
    <source>
        <strain evidence="3 4">CY18W</strain>
    </source>
</reference>
<comment type="caution">
    <text evidence="3">The sequence shown here is derived from an EMBL/GenBank/DDBJ whole genome shotgun (WGS) entry which is preliminary data.</text>
</comment>
<dbReference type="InterPro" id="IPR011330">
    <property type="entry name" value="Glyco_hydro/deAcase_b/a-brl"/>
</dbReference>
<dbReference type="Gene3D" id="3.20.20.370">
    <property type="entry name" value="Glycoside hydrolase/deacetylase"/>
    <property type="match status" value="1"/>
</dbReference>
<dbReference type="Pfam" id="PF01522">
    <property type="entry name" value="Polysacc_deac_1"/>
    <property type="match status" value="1"/>
</dbReference>
<dbReference type="InterPro" id="IPR002509">
    <property type="entry name" value="NODB_dom"/>
</dbReference>
<dbReference type="Proteomes" id="UP000650424">
    <property type="component" value="Unassembled WGS sequence"/>
</dbReference>
<sequence length="243" mass="26595">MGIRQRLSRFAARHMGCRWLPLQKGRGVVSFSFDDVPASACHTGAVLLELYQARGTFYVCGSLTDGVEQNQPCHSVDDLKRLIETGHEVGCHTFSHTNCANASDADLALDWEKNQAFFKQHGIHNQGFAFPFGAYDLGSKLAAGRRFSYARITGGGTQTGRADLYALKAQSLYSSKTNVDELHALIQHTASAGGWLILYSHEVSDNPGPWGTSPALLETALRLATQEGCHLLPVHRAIDYFLS</sequence>
<evidence type="ECO:0000259" key="2">
    <source>
        <dbReference type="Pfam" id="PF01522"/>
    </source>
</evidence>
<evidence type="ECO:0000313" key="3">
    <source>
        <dbReference type="EMBL" id="MBC3915914.1"/>
    </source>
</evidence>